<dbReference type="PROSITE" id="PS51918">
    <property type="entry name" value="RADICAL_SAM"/>
    <property type="match status" value="1"/>
</dbReference>
<protein>
    <submittedName>
        <fullName evidence="10">Uncharacterized protein</fullName>
    </submittedName>
</protein>
<dbReference type="PROSITE" id="PS51332">
    <property type="entry name" value="B12_BINDING"/>
    <property type="match status" value="1"/>
</dbReference>
<dbReference type="GO" id="GO:0005829">
    <property type="term" value="C:cytosol"/>
    <property type="evidence" value="ECO:0007669"/>
    <property type="project" value="TreeGrafter"/>
</dbReference>
<name>K8PPJ3_9BRAD</name>
<dbReference type="PATRIC" id="fig|883078.3.peg.558"/>
<dbReference type="InterPro" id="IPR058240">
    <property type="entry name" value="rSAM_sf"/>
</dbReference>
<evidence type="ECO:0000259" key="8">
    <source>
        <dbReference type="PROSITE" id="PS51332"/>
    </source>
</evidence>
<dbReference type="PANTHER" id="PTHR43409:SF7">
    <property type="entry name" value="BLL1977 PROTEIN"/>
    <property type="match status" value="1"/>
</dbReference>
<evidence type="ECO:0000256" key="2">
    <source>
        <dbReference type="ARBA" id="ARBA00022603"/>
    </source>
</evidence>
<dbReference type="SMART" id="SM00729">
    <property type="entry name" value="Elp3"/>
    <property type="match status" value="1"/>
</dbReference>
<sequence length="581" mass="65406">MTGGRFKVFLIKPSHYDDDGYVIQWRRSLIPANSLASVYGLVRHSADARIFGPDIETDVVAIDECNTVVNCQRIARQIKEAGAGLVCLVGVQSNQFPRTVDIARQFRDNNIAVVIGGFHVSGCLSMLPALPDDIQEVLDIGVSLFAGEAEGQMENLLRDAFEGRLRPIYNCLNALPNLDGAQIPILPAENISRQVTDFTSFDAGRGCPFQCSFCTIINVQGRKSRHRTADDVEEIIRANAAQGVTNFFVTDDNFARNRNWESILDRIISLRENEGFKPSLIFQVDTLCHRIPGFIEKVARAGCISVFIGLENINPESLMASKKRQNKIWEYREMLLAWRRAGVITCAGYILGFPTDTPASIARDIETIQRELPIDILEFFLLTPLPGSEDHKSMYMAGVSMDTDMNRYDLEHACADHPTMDRTTLERVYRDAWSLYYTDSHVETLIRRAAVSSLRSQRKLIDDLTLFSGSVRIENVHPLQFGLFRRKVRTQRRHGMPVVNPLLFYPARFGEIVKSAVRWIRLFAHYRGLRRKILADPAVRDYTDLALTPVASEETLQEGFVAEFAAKIPNTHGAPKRIAVG</sequence>
<dbReference type="AlphaFoldDB" id="K8PPJ3"/>
<dbReference type="InterPro" id="IPR034466">
    <property type="entry name" value="Methyltransferase_Class_B"/>
</dbReference>
<keyword evidence="7" id="KW-0411">Iron-sulfur</keyword>
<dbReference type="Proteomes" id="UP000001096">
    <property type="component" value="Unassembled WGS sequence"/>
</dbReference>
<dbReference type="InterPro" id="IPR007197">
    <property type="entry name" value="rSAM"/>
</dbReference>
<dbReference type="Pfam" id="PF04055">
    <property type="entry name" value="Radical_SAM"/>
    <property type="match status" value="1"/>
</dbReference>
<comment type="caution">
    <text evidence="10">The sequence shown here is derived from an EMBL/GenBank/DDBJ whole genome shotgun (WGS) entry which is preliminary data.</text>
</comment>
<keyword evidence="4" id="KW-0949">S-adenosyl-L-methionine</keyword>
<dbReference type="InterPro" id="IPR051198">
    <property type="entry name" value="BchE-like"/>
</dbReference>
<keyword evidence="3" id="KW-0808">Transferase</keyword>
<dbReference type="Gene3D" id="3.40.50.280">
    <property type="entry name" value="Cobalamin-binding domain"/>
    <property type="match status" value="1"/>
</dbReference>
<dbReference type="Gene3D" id="3.80.30.20">
    <property type="entry name" value="tm_1862 like domain"/>
    <property type="match status" value="1"/>
</dbReference>
<dbReference type="GO" id="GO:0046872">
    <property type="term" value="F:metal ion binding"/>
    <property type="evidence" value="ECO:0007669"/>
    <property type="project" value="UniProtKB-KW"/>
</dbReference>
<evidence type="ECO:0000259" key="9">
    <source>
        <dbReference type="PROSITE" id="PS51918"/>
    </source>
</evidence>
<comment type="cofactor">
    <cofactor evidence="1">
        <name>[4Fe-4S] cluster</name>
        <dbReference type="ChEBI" id="CHEBI:49883"/>
    </cofactor>
</comment>
<dbReference type="SFLD" id="SFLDG01082">
    <property type="entry name" value="B12-binding_domain_containing"/>
    <property type="match status" value="1"/>
</dbReference>
<keyword evidence="11" id="KW-1185">Reference proteome</keyword>
<organism evidence="10 11">
    <name type="scientific">Afipia broomeae ATCC 49717</name>
    <dbReference type="NCBI Taxonomy" id="883078"/>
    <lineage>
        <taxon>Bacteria</taxon>
        <taxon>Pseudomonadati</taxon>
        <taxon>Pseudomonadota</taxon>
        <taxon>Alphaproteobacteria</taxon>
        <taxon>Hyphomicrobiales</taxon>
        <taxon>Nitrobacteraceae</taxon>
        <taxon>Afipia</taxon>
    </lineage>
</organism>
<dbReference type="HOGENOM" id="CLU_462985_0_0_5"/>
<dbReference type="EMBL" id="AGWX01000001">
    <property type="protein sequence ID" value="EKS41440.1"/>
    <property type="molecule type" value="Genomic_DNA"/>
</dbReference>
<keyword evidence="2" id="KW-0489">Methyltransferase</keyword>
<evidence type="ECO:0000313" key="11">
    <source>
        <dbReference type="Proteomes" id="UP000001096"/>
    </source>
</evidence>
<proteinExistence type="predicted"/>
<evidence type="ECO:0000256" key="1">
    <source>
        <dbReference type="ARBA" id="ARBA00001966"/>
    </source>
</evidence>
<dbReference type="SFLD" id="SFLDS00029">
    <property type="entry name" value="Radical_SAM"/>
    <property type="match status" value="1"/>
</dbReference>
<dbReference type="InterPro" id="IPR023404">
    <property type="entry name" value="rSAM_horseshoe"/>
</dbReference>
<dbReference type="GO" id="GO:0003824">
    <property type="term" value="F:catalytic activity"/>
    <property type="evidence" value="ECO:0007669"/>
    <property type="project" value="InterPro"/>
</dbReference>
<dbReference type="SUPFAM" id="SSF102114">
    <property type="entry name" value="Radical SAM enzymes"/>
    <property type="match status" value="1"/>
</dbReference>
<evidence type="ECO:0000313" key="10">
    <source>
        <dbReference type="EMBL" id="EKS41440.1"/>
    </source>
</evidence>
<dbReference type="eggNOG" id="COG1032">
    <property type="taxonomic scope" value="Bacteria"/>
</dbReference>
<evidence type="ECO:0000256" key="6">
    <source>
        <dbReference type="ARBA" id="ARBA00023004"/>
    </source>
</evidence>
<dbReference type="PANTHER" id="PTHR43409">
    <property type="entry name" value="ANAEROBIC MAGNESIUM-PROTOPORPHYRIN IX MONOMETHYL ESTER CYCLASE-RELATED"/>
    <property type="match status" value="1"/>
</dbReference>
<evidence type="ECO:0000256" key="7">
    <source>
        <dbReference type="ARBA" id="ARBA00023014"/>
    </source>
</evidence>
<dbReference type="GO" id="GO:0051539">
    <property type="term" value="F:4 iron, 4 sulfur cluster binding"/>
    <property type="evidence" value="ECO:0007669"/>
    <property type="project" value="UniProtKB-KW"/>
</dbReference>
<feature type="domain" description="Radical SAM core" evidence="9">
    <location>
        <begin position="191"/>
        <end position="435"/>
    </location>
</feature>
<evidence type="ECO:0000256" key="3">
    <source>
        <dbReference type="ARBA" id="ARBA00022679"/>
    </source>
</evidence>
<dbReference type="SFLD" id="SFLDG01123">
    <property type="entry name" value="methyltransferase_(Class_B)"/>
    <property type="match status" value="1"/>
</dbReference>
<reference evidence="10 11" key="1">
    <citation type="submission" date="2012-04" db="EMBL/GenBank/DDBJ databases">
        <title>The Genome Sequence of Afipia broomeae ATCC 49717.</title>
        <authorList>
            <consortium name="The Broad Institute Genome Sequencing Platform"/>
            <person name="Earl A."/>
            <person name="Ward D."/>
            <person name="Feldgarden M."/>
            <person name="Gevers D."/>
            <person name="Huys G."/>
            <person name="Walker B."/>
            <person name="Young S.K."/>
            <person name="Zeng Q."/>
            <person name="Gargeya S."/>
            <person name="Fitzgerald M."/>
            <person name="Haas B."/>
            <person name="Abouelleil A."/>
            <person name="Alvarado L."/>
            <person name="Arachchi H.M."/>
            <person name="Berlin A."/>
            <person name="Chapman S.B."/>
            <person name="Goldberg J."/>
            <person name="Griggs A."/>
            <person name="Gujja S."/>
            <person name="Hansen M."/>
            <person name="Howarth C."/>
            <person name="Imamovic A."/>
            <person name="Larimer J."/>
            <person name="McCowen C."/>
            <person name="Montmayeur A."/>
            <person name="Murphy C."/>
            <person name="Neiman D."/>
            <person name="Pearson M."/>
            <person name="Priest M."/>
            <person name="Roberts A."/>
            <person name="Saif S."/>
            <person name="Shea T."/>
            <person name="Sisk P."/>
            <person name="Sykes S."/>
            <person name="Wortman J."/>
            <person name="Nusbaum C."/>
            <person name="Birren B."/>
        </authorList>
    </citation>
    <scope>NUCLEOTIDE SEQUENCE [LARGE SCALE GENOMIC DNA]</scope>
    <source>
        <strain evidence="10 11">ATCC 49717</strain>
    </source>
</reference>
<dbReference type="GO" id="GO:0031419">
    <property type="term" value="F:cobalamin binding"/>
    <property type="evidence" value="ECO:0007669"/>
    <property type="project" value="InterPro"/>
</dbReference>
<evidence type="ECO:0000256" key="5">
    <source>
        <dbReference type="ARBA" id="ARBA00022723"/>
    </source>
</evidence>
<evidence type="ECO:0000256" key="4">
    <source>
        <dbReference type="ARBA" id="ARBA00022691"/>
    </source>
</evidence>
<keyword evidence="5" id="KW-0479">Metal-binding</keyword>
<dbReference type="InterPro" id="IPR006158">
    <property type="entry name" value="Cobalamin-bd"/>
</dbReference>
<gene>
    <name evidence="10" type="ORF">HMPREF9695_00532</name>
</gene>
<accession>K8PPJ3</accession>
<feature type="domain" description="B12-binding" evidence="8">
    <location>
        <begin position="31"/>
        <end position="167"/>
    </location>
</feature>
<dbReference type="InterPro" id="IPR006638">
    <property type="entry name" value="Elp3/MiaA/NifB-like_rSAM"/>
</dbReference>
<dbReference type="CDD" id="cd01335">
    <property type="entry name" value="Radical_SAM"/>
    <property type="match status" value="1"/>
</dbReference>
<keyword evidence="6" id="KW-0408">Iron</keyword>